<evidence type="ECO:0000313" key="2">
    <source>
        <dbReference type="Proteomes" id="UP000595858"/>
    </source>
</evidence>
<dbReference type="Pfam" id="PF13310">
    <property type="entry name" value="Virulence_RhuM"/>
    <property type="match status" value="1"/>
</dbReference>
<dbReference type="Proteomes" id="UP000595858">
    <property type="component" value="Chromosome"/>
</dbReference>
<reference evidence="1" key="1">
    <citation type="journal article" date="2020" name="J Glob Antimicrob Resist">
        <title>Genomic characterization of clinical Enterobacter roggenkampii co-harboring blaIMP-1- and blaGES-5-encoding IncP6 and mcr-9-encoding IncHI2 plasmids isolated in Japan.</title>
        <authorList>
            <person name="Umeda K."/>
            <person name="Nakamura H."/>
            <person name="Fukuda A."/>
            <person name="Matsumoto Y."/>
            <person name="Motooka D."/>
            <person name="Nakamura S."/>
            <person name="Yasui Y."/>
            <person name="Yoshida H."/>
            <person name="Kawahara R."/>
        </authorList>
    </citation>
    <scope>NUCLEOTIDE SEQUENCE</scope>
    <source>
        <strain evidence="1">OIPH-N260</strain>
    </source>
</reference>
<dbReference type="InterPro" id="IPR011204">
    <property type="entry name" value="Virulence_RhuM-like"/>
</dbReference>
<evidence type="ECO:0000313" key="1">
    <source>
        <dbReference type="EMBL" id="BCL40559.1"/>
    </source>
</evidence>
<sequence length="124" mass="14148">MLACPSFLPSAIASAPRKGDFSLAADYQSSFKETTEFFQTIQNKLHFTCTGHTATELIHQRVDATQPHMGMTSYKGEEVRKSDVTTAKNYLSLDEVSELNRVVNMWLDFTEDQAKHRKQIFLRD</sequence>
<organism evidence="1 2">
    <name type="scientific">Enterobacter roggenkampii</name>
    <dbReference type="NCBI Taxonomy" id="1812935"/>
    <lineage>
        <taxon>Bacteria</taxon>
        <taxon>Pseudomonadati</taxon>
        <taxon>Pseudomonadota</taxon>
        <taxon>Gammaproteobacteria</taxon>
        <taxon>Enterobacterales</taxon>
        <taxon>Enterobacteriaceae</taxon>
        <taxon>Enterobacter</taxon>
        <taxon>Enterobacter cloacae complex</taxon>
    </lineage>
</organism>
<dbReference type="EMBL" id="AP023447">
    <property type="protein sequence ID" value="BCL40559.1"/>
    <property type="molecule type" value="Genomic_DNA"/>
</dbReference>
<dbReference type="PANTHER" id="PTHR35810">
    <property type="entry name" value="CYTOPLASMIC PROTEIN-RELATED"/>
    <property type="match status" value="1"/>
</dbReference>
<proteinExistence type="predicted"/>
<dbReference type="AlphaFoldDB" id="A0AAU9C2A7"/>
<protein>
    <submittedName>
        <fullName evidence="1">Uncharacterized protein</fullName>
    </submittedName>
</protein>
<dbReference type="PANTHER" id="PTHR35810:SF1">
    <property type="entry name" value="CYTOPLASMIC PROTEIN"/>
    <property type="match status" value="1"/>
</dbReference>
<accession>A0AAU9C2A7</accession>
<name>A0AAU9C2A7_9ENTR</name>
<gene>
    <name evidence="1" type="ORF">OIPHN260_00610</name>
</gene>